<sequence>MTLLGKLEQFAFIDLFKFIRHQSGVLLLHGAYQDRTLELYLEAGMLRALYADGFQIQERLRVREVIYHLVTQPISAFEFDNRKVQPSETLWLDMDLGELLDKVVQSAQIPEDQLPAGHEKFVAEPLTRRVPDTLSACWQQLQPLLRAGASATDVAQHLPYSEREVRLMLRDLRAVGLVVPQRHLVLRHQFAARLQAGPADQSATASAPSGTRSSTSLRATIKRLTESFH</sequence>
<keyword evidence="2" id="KW-1185">Reference proteome</keyword>
<dbReference type="RefSeq" id="WP_260560231.1">
    <property type="nucleotide sequence ID" value="NZ_BAABEC010000141.1"/>
</dbReference>
<accession>A0ABY5YI59</accession>
<dbReference type="Proteomes" id="UP001060261">
    <property type="component" value="Chromosome"/>
</dbReference>
<evidence type="ECO:0000313" key="2">
    <source>
        <dbReference type="Proteomes" id="UP001060261"/>
    </source>
</evidence>
<gene>
    <name evidence="1" type="ORF">N0D28_14725</name>
</gene>
<dbReference type="EMBL" id="CP104213">
    <property type="protein sequence ID" value="UWX63954.1"/>
    <property type="molecule type" value="Genomic_DNA"/>
</dbReference>
<name>A0ABY5YI59_9DEIO</name>
<evidence type="ECO:0000313" key="1">
    <source>
        <dbReference type="EMBL" id="UWX63954.1"/>
    </source>
</evidence>
<reference evidence="1" key="1">
    <citation type="submission" date="2022-09" db="EMBL/GenBank/DDBJ databases">
        <title>genome sequence of Deinococcus rubellus.</title>
        <authorList>
            <person name="Srinivasan S."/>
        </authorList>
    </citation>
    <scope>NUCLEOTIDE SEQUENCE</scope>
    <source>
        <strain evidence="1">Ant6</strain>
    </source>
</reference>
<proteinExistence type="predicted"/>
<organism evidence="1 2">
    <name type="scientific">Deinococcus rubellus</name>
    <dbReference type="NCBI Taxonomy" id="1889240"/>
    <lineage>
        <taxon>Bacteria</taxon>
        <taxon>Thermotogati</taxon>
        <taxon>Deinococcota</taxon>
        <taxon>Deinococci</taxon>
        <taxon>Deinococcales</taxon>
        <taxon>Deinococcaceae</taxon>
        <taxon>Deinococcus</taxon>
    </lineage>
</organism>
<protein>
    <submittedName>
        <fullName evidence="1">DUF4388 domain-containing protein</fullName>
    </submittedName>
</protein>